<evidence type="ECO:0000313" key="1">
    <source>
        <dbReference type="EMBL" id="PLW67786.1"/>
    </source>
</evidence>
<organism evidence="1 2">
    <name type="scientific">Pseudohalioglobus lutimaris</name>
    <dbReference type="NCBI Taxonomy" id="1737061"/>
    <lineage>
        <taxon>Bacteria</taxon>
        <taxon>Pseudomonadati</taxon>
        <taxon>Pseudomonadota</taxon>
        <taxon>Gammaproteobacteria</taxon>
        <taxon>Cellvibrionales</taxon>
        <taxon>Halieaceae</taxon>
        <taxon>Pseudohalioglobus</taxon>
    </lineage>
</organism>
<gene>
    <name evidence="1" type="ORF">C0039_15320</name>
</gene>
<reference evidence="1 2" key="1">
    <citation type="submission" date="2018-01" db="EMBL/GenBank/DDBJ databases">
        <title>The draft genome sequence of Halioglobus lutimaris HF004.</title>
        <authorList>
            <person name="Du Z.-J."/>
            <person name="Shi M.-J."/>
        </authorList>
    </citation>
    <scope>NUCLEOTIDE SEQUENCE [LARGE SCALE GENOMIC DNA]</scope>
    <source>
        <strain evidence="1 2">HF004</strain>
    </source>
</reference>
<proteinExistence type="predicted"/>
<dbReference type="EMBL" id="PKUS01000023">
    <property type="protein sequence ID" value="PLW67786.1"/>
    <property type="molecule type" value="Genomic_DNA"/>
</dbReference>
<keyword evidence="2" id="KW-1185">Reference proteome</keyword>
<name>A0A2N5X006_9GAMM</name>
<dbReference type="Proteomes" id="UP000235005">
    <property type="component" value="Unassembled WGS sequence"/>
</dbReference>
<sequence length="268" mass="29124">MVCCATLIFVSSASADVTIHGGKAAYRERLAALLEEHWSADQLGRVNLAITVGLAGLAEFCEKDRETPVLATYLYQSRFADIAASCSQPVVPIFADTPLSSMGRLAEALFPGVETAMLSGGFAKDQAKPEHVPHILLPVPPEGVAKGLGRLIDEGRWGVLLLPLDSRIFKATDYRLSLETLFRHRKPAIVSIHSLLNQGAAAATYYKPEQLEEAVVRSIEHLMQSGELVGKQPDRVSVDINKTVLRNLYGRVITEEELHALEAEVNGG</sequence>
<evidence type="ECO:0008006" key="3">
    <source>
        <dbReference type="Google" id="ProtNLM"/>
    </source>
</evidence>
<protein>
    <recommendedName>
        <fullName evidence="3">ABC transporter substrate-binding protein</fullName>
    </recommendedName>
</protein>
<dbReference type="AlphaFoldDB" id="A0A2N5X006"/>
<evidence type="ECO:0000313" key="2">
    <source>
        <dbReference type="Proteomes" id="UP000235005"/>
    </source>
</evidence>
<comment type="caution">
    <text evidence="1">The sequence shown here is derived from an EMBL/GenBank/DDBJ whole genome shotgun (WGS) entry which is preliminary data.</text>
</comment>
<accession>A0A2N5X006</accession>